<proteinExistence type="predicted"/>
<dbReference type="Gene3D" id="3.10.10.10">
    <property type="entry name" value="HIV Type 1 Reverse Transcriptase, subunit A, domain 1"/>
    <property type="match status" value="1"/>
</dbReference>
<dbReference type="Pfam" id="PF17919">
    <property type="entry name" value="RT_RNaseH_2"/>
    <property type="match status" value="1"/>
</dbReference>
<dbReference type="GeneID" id="107493504"/>
<gene>
    <name evidence="5" type="primary">LOC107493504</name>
</gene>
<dbReference type="InterPro" id="IPR000477">
    <property type="entry name" value="RT_dom"/>
</dbReference>
<evidence type="ECO:0000313" key="5">
    <source>
        <dbReference type="RefSeq" id="XP_015970081.1"/>
    </source>
</evidence>
<dbReference type="FunFam" id="3.30.70.270:FF:000003">
    <property type="entry name" value="Transposon Ty3-G Gag-Pol polyprotein"/>
    <property type="match status" value="1"/>
</dbReference>
<dbReference type="InterPro" id="IPR043128">
    <property type="entry name" value="Rev_trsase/Diguanyl_cyclase"/>
</dbReference>
<dbReference type="CDD" id="cd01647">
    <property type="entry name" value="RT_LTR"/>
    <property type="match status" value="1"/>
</dbReference>
<sequence>MPVLLVKKKDGSLRLCDDYRQLNKVTIKDKYLVPRINDLMDQLQDKFVVIFIDDILIYSKTEAEHADHLRIVLQIFKDQKLYAKLSKCEFWKSEVKFLGHVVSQQGIVVDPAKVKAVMNWERPASVMKIRSFLGLVGYYRRFIKGFSQLALPLTKLTRKDTQFVWTPECEESFQVLKQRLITAPILVFSEPSEPFEVYYDASLKGLGCVLKQHRKVMAYASRQLRSDEMNYPTHDLELAAIVFALKI</sequence>
<evidence type="ECO:0000256" key="1">
    <source>
        <dbReference type="ARBA" id="ARBA00023268"/>
    </source>
</evidence>
<dbReference type="AlphaFoldDB" id="A0A6P4DL20"/>
<dbReference type="PANTHER" id="PTHR37984">
    <property type="entry name" value="PROTEIN CBG26694"/>
    <property type="match status" value="1"/>
</dbReference>
<dbReference type="OrthoDB" id="415724at2759"/>
<dbReference type="RefSeq" id="XP_015970081.1">
    <property type="nucleotide sequence ID" value="XM_016114595.1"/>
</dbReference>
<evidence type="ECO:0000313" key="4">
    <source>
        <dbReference type="Proteomes" id="UP000515211"/>
    </source>
</evidence>
<organism evidence="4 5">
    <name type="scientific">Arachis duranensis</name>
    <name type="common">Wild peanut</name>
    <dbReference type="NCBI Taxonomy" id="130453"/>
    <lineage>
        <taxon>Eukaryota</taxon>
        <taxon>Viridiplantae</taxon>
        <taxon>Streptophyta</taxon>
        <taxon>Embryophyta</taxon>
        <taxon>Tracheophyta</taxon>
        <taxon>Spermatophyta</taxon>
        <taxon>Magnoliopsida</taxon>
        <taxon>eudicotyledons</taxon>
        <taxon>Gunneridae</taxon>
        <taxon>Pentapetalae</taxon>
        <taxon>rosids</taxon>
        <taxon>fabids</taxon>
        <taxon>Fabales</taxon>
        <taxon>Fabaceae</taxon>
        <taxon>Papilionoideae</taxon>
        <taxon>50 kb inversion clade</taxon>
        <taxon>dalbergioids sensu lato</taxon>
        <taxon>Dalbergieae</taxon>
        <taxon>Pterocarpus clade</taxon>
        <taxon>Arachis</taxon>
    </lineage>
</organism>
<accession>A0A6P4DL20</accession>
<reference evidence="5" key="2">
    <citation type="submission" date="2025-08" db="UniProtKB">
        <authorList>
            <consortium name="RefSeq"/>
        </authorList>
    </citation>
    <scope>IDENTIFICATION</scope>
    <source>
        <tissue evidence="5">Whole plant</tissue>
    </source>
</reference>
<dbReference type="InterPro" id="IPR043502">
    <property type="entry name" value="DNA/RNA_pol_sf"/>
</dbReference>
<name>A0A6P4DL20_ARADU</name>
<evidence type="ECO:0000259" key="2">
    <source>
        <dbReference type="Pfam" id="PF00078"/>
    </source>
</evidence>
<dbReference type="PANTHER" id="PTHR37984:SF5">
    <property type="entry name" value="PROTEIN NYNRIN-LIKE"/>
    <property type="match status" value="1"/>
</dbReference>
<feature type="domain" description="Reverse transcriptase/retrotransposon-derived protein RNase H-like" evidence="3">
    <location>
        <begin position="165"/>
        <end position="246"/>
    </location>
</feature>
<dbReference type="SUPFAM" id="SSF56672">
    <property type="entry name" value="DNA/RNA polymerases"/>
    <property type="match status" value="1"/>
</dbReference>
<keyword evidence="4" id="KW-1185">Reference proteome</keyword>
<dbReference type="Pfam" id="PF00078">
    <property type="entry name" value="RVT_1"/>
    <property type="match status" value="1"/>
</dbReference>
<dbReference type="GO" id="GO:0003824">
    <property type="term" value="F:catalytic activity"/>
    <property type="evidence" value="ECO:0007669"/>
    <property type="project" value="UniProtKB-KW"/>
</dbReference>
<dbReference type="KEGG" id="adu:107493504"/>
<reference evidence="4" key="1">
    <citation type="journal article" date="2016" name="Nat. Genet.">
        <title>The genome sequences of Arachis duranensis and Arachis ipaensis, the diploid ancestors of cultivated peanut.</title>
        <authorList>
            <person name="Bertioli D.J."/>
            <person name="Cannon S.B."/>
            <person name="Froenicke L."/>
            <person name="Huang G."/>
            <person name="Farmer A.D."/>
            <person name="Cannon E.K."/>
            <person name="Liu X."/>
            <person name="Gao D."/>
            <person name="Clevenger J."/>
            <person name="Dash S."/>
            <person name="Ren L."/>
            <person name="Moretzsohn M.C."/>
            <person name="Shirasawa K."/>
            <person name="Huang W."/>
            <person name="Vidigal B."/>
            <person name="Abernathy B."/>
            <person name="Chu Y."/>
            <person name="Niederhuth C.E."/>
            <person name="Umale P."/>
            <person name="Araujo A.C."/>
            <person name="Kozik A."/>
            <person name="Kim K.D."/>
            <person name="Burow M.D."/>
            <person name="Varshney R.K."/>
            <person name="Wang X."/>
            <person name="Zhang X."/>
            <person name="Barkley N."/>
            <person name="Guimaraes P.M."/>
            <person name="Isobe S."/>
            <person name="Guo B."/>
            <person name="Liao B."/>
            <person name="Stalker H.T."/>
            <person name="Schmitz R.J."/>
            <person name="Scheffler B.E."/>
            <person name="Leal-Bertioli S.C."/>
            <person name="Xun X."/>
            <person name="Jackson S.A."/>
            <person name="Michelmore R."/>
            <person name="Ozias-Akins P."/>
        </authorList>
    </citation>
    <scope>NUCLEOTIDE SEQUENCE [LARGE SCALE GENOMIC DNA]</scope>
    <source>
        <strain evidence="4">cv. V14167</strain>
    </source>
</reference>
<dbReference type="FunFam" id="3.30.70.270:FF:000020">
    <property type="entry name" value="Transposon Tf2-6 polyprotein-like Protein"/>
    <property type="match status" value="1"/>
</dbReference>
<feature type="domain" description="Reverse transcriptase" evidence="2">
    <location>
        <begin position="36"/>
        <end position="101"/>
    </location>
</feature>
<dbReference type="InterPro" id="IPR041577">
    <property type="entry name" value="RT_RNaseH_2"/>
</dbReference>
<dbReference type="InterPro" id="IPR050951">
    <property type="entry name" value="Retrovirus_Pol_polyprotein"/>
</dbReference>
<dbReference type="Proteomes" id="UP000515211">
    <property type="component" value="Chromosome 6"/>
</dbReference>
<keyword evidence="1" id="KW-0511">Multifunctional enzyme</keyword>
<evidence type="ECO:0000259" key="3">
    <source>
        <dbReference type="Pfam" id="PF17919"/>
    </source>
</evidence>
<protein>
    <submittedName>
        <fullName evidence="5">Uncharacterized mitochondrial protein AtMg00860-like</fullName>
    </submittedName>
</protein>
<dbReference type="Gene3D" id="3.30.70.270">
    <property type="match status" value="3"/>
</dbReference>